<protein>
    <recommendedName>
        <fullName evidence="3">YCII-related domain-containing protein</fullName>
    </recommendedName>
</protein>
<sequence length="174" mass="19238">MHIPSNQNRKLSMELQKTRLVKASFYLSLSVAVAITLNLATPLVAQAEYDDVLAAKVGADEYGMKSYVMAFLKKGPNRSGTDEERARLQRAHLDNIGRLAKEGKLVLAGPFLHDGELRGIYLFDVKTVEEARELTESDPAVKAGSLVMELVPWYGSAAITQLPELHEKFAKKPI</sequence>
<keyword evidence="2" id="KW-0472">Membrane</keyword>
<evidence type="ECO:0000259" key="3">
    <source>
        <dbReference type="Pfam" id="PF03795"/>
    </source>
</evidence>
<keyword evidence="2" id="KW-1133">Transmembrane helix</keyword>
<evidence type="ECO:0000256" key="1">
    <source>
        <dbReference type="ARBA" id="ARBA00007689"/>
    </source>
</evidence>
<dbReference type="InterPro" id="IPR005545">
    <property type="entry name" value="YCII"/>
</dbReference>
<organism evidence="4 5">
    <name type="scientific">Shewanella amazonensis (strain ATCC BAA-1098 / SB2B)</name>
    <dbReference type="NCBI Taxonomy" id="326297"/>
    <lineage>
        <taxon>Bacteria</taxon>
        <taxon>Pseudomonadati</taxon>
        <taxon>Pseudomonadota</taxon>
        <taxon>Gammaproteobacteria</taxon>
        <taxon>Alteromonadales</taxon>
        <taxon>Shewanellaceae</taxon>
        <taxon>Shewanella</taxon>
    </lineage>
</organism>
<gene>
    <name evidence="4" type="ordered locus">Sama_1725</name>
</gene>
<proteinExistence type="inferred from homology"/>
<dbReference type="KEGG" id="saz:Sama_1725"/>
<dbReference type="EMBL" id="CP000507">
    <property type="protein sequence ID" value="ABL99930.1"/>
    <property type="molecule type" value="Genomic_DNA"/>
</dbReference>
<evidence type="ECO:0000313" key="5">
    <source>
        <dbReference type="Proteomes" id="UP000009175"/>
    </source>
</evidence>
<feature type="transmembrane region" description="Helical" evidence="2">
    <location>
        <begin position="20"/>
        <end position="40"/>
    </location>
</feature>
<evidence type="ECO:0000256" key="2">
    <source>
        <dbReference type="SAM" id="Phobius"/>
    </source>
</evidence>
<accession>A1S6C4</accession>
<evidence type="ECO:0000313" key="4">
    <source>
        <dbReference type="EMBL" id="ABL99930.1"/>
    </source>
</evidence>
<dbReference type="SUPFAM" id="SSF54909">
    <property type="entry name" value="Dimeric alpha+beta barrel"/>
    <property type="match status" value="1"/>
</dbReference>
<dbReference type="eggNOG" id="COG2350">
    <property type="taxonomic scope" value="Bacteria"/>
</dbReference>
<keyword evidence="2" id="KW-0812">Transmembrane</keyword>
<dbReference type="Gene3D" id="3.30.70.1060">
    <property type="entry name" value="Dimeric alpha+beta barrel"/>
    <property type="match status" value="1"/>
</dbReference>
<dbReference type="Proteomes" id="UP000009175">
    <property type="component" value="Chromosome"/>
</dbReference>
<feature type="domain" description="YCII-related" evidence="3">
    <location>
        <begin position="69"/>
        <end position="153"/>
    </location>
</feature>
<dbReference type="AlphaFoldDB" id="A1S6C4"/>
<dbReference type="Pfam" id="PF03795">
    <property type="entry name" value="YCII"/>
    <property type="match status" value="1"/>
</dbReference>
<reference evidence="4 5" key="1">
    <citation type="submission" date="2006-12" db="EMBL/GenBank/DDBJ databases">
        <title>Complete sequence of Shewanella amazonensis SB2B.</title>
        <authorList>
            <consortium name="US DOE Joint Genome Institute"/>
            <person name="Copeland A."/>
            <person name="Lucas S."/>
            <person name="Lapidus A."/>
            <person name="Barry K."/>
            <person name="Detter J.C."/>
            <person name="Glavina del Rio T."/>
            <person name="Hammon N."/>
            <person name="Israni S."/>
            <person name="Dalin E."/>
            <person name="Tice H."/>
            <person name="Pitluck S."/>
            <person name="Munk A.C."/>
            <person name="Brettin T."/>
            <person name="Bruce D."/>
            <person name="Han C."/>
            <person name="Tapia R."/>
            <person name="Gilna P."/>
            <person name="Schmutz J."/>
            <person name="Larimer F."/>
            <person name="Land M."/>
            <person name="Hauser L."/>
            <person name="Kyrpides N."/>
            <person name="Mikhailova N."/>
            <person name="Fredrickson J."/>
            <person name="Richardson P."/>
        </authorList>
    </citation>
    <scope>NUCLEOTIDE SEQUENCE [LARGE SCALE GENOMIC DNA]</scope>
    <source>
        <strain evidence="5">ATCC BAA-1098 / SB2B</strain>
    </source>
</reference>
<dbReference type="HOGENOM" id="CLU_133148_0_0_6"/>
<keyword evidence="5" id="KW-1185">Reference proteome</keyword>
<name>A1S6C4_SHEAM</name>
<comment type="similarity">
    <text evidence="1">Belongs to the YciI family.</text>
</comment>
<dbReference type="InterPro" id="IPR011008">
    <property type="entry name" value="Dimeric_a/b-barrel"/>
</dbReference>